<keyword evidence="2" id="KW-1185">Reference proteome</keyword>
<proteinExistence type="predicted"/>
<name>A0AAV4QTU1_CAEEX</name>
<accession>A0AAV4QTU1</accession>
<dbReference type="AlphaFoldDB" id="A0AAV4QTU1"/>
<dbReference type="Proteomes" id="UP001054945">
    <property type="component" value="Unassembled WGS sequence"/>
</dbReference>
<evidence type="ECO:0000313" key="2">
    <source>
        <dbReference type="Proteomes" id="UP001054945"/>
    </source>
</evidence>
<dbReference type="EMBL" id="BPLR01006656">
    <property type="protein sequence ID" value="GIY11525.1"/>
    <property type="molecule type" value="Genomic_DNA"/>
</dbReference>
<gene>
    <name evidence="1" type="ORF">CEXT_206231</name>
</gene>
<reference evidence="1 2" key="1">
    <citation type="submission" date="2021-06" db="EMBL/GenBank/DDBJ databases">
        <title>Caerostris extrusa draft genome.</title>
        <authorList>
            <person name="Kono N."/>
            <person name="Arakawa K."/>
        </authorList>
    </citation>
    <scope>NUCLEOTIDE SEQUENCE [LARGE SCALE GENOMIC DNA]</scope>
</reference>
<sequence>MNTINVAARIENLITVRKSYDAIFSKEIDAYGVKPDPLDCTKAGDSHDMSRDSTIAGVVTICPGILRKLEIVTICPGVSTKARDSYNMSRDSTRER</sequence>
<evidence type="ECO:0000313" key="1">
    <source>
        <dbReference type="EMBL" id="GIY11525.1"/>
    </source>
</evidence>
<organism evidence="1 2">
    <name type="scientific">Caerostris extrusa</name>
    <name type="common">Bark spider</name>
    <name type="synonym">Caerostris bankana</name>
    <dbReference type="NCBI Taxonomy" id="172846"/>
    <lineage>
        <taxon>Eukaryota</taxon>
        <taxon>Metazoa</taxon>
        <taxon>Ecdysozoa</taxon>
        <taxon>Arthropoda</taxon>
        <taxon>Chelicerata</taxon>
        <taxon>Arachnida</taxon>
        <taxon>Araneae</taxon>
        <taxon>Araneomorphae</taxon>
        <taxon>Entelegynae</taxon>
        <taxon>Araneoidea</taxon>
        <taxon>Araneidae</taxon>
        <taxon>Caerostris</taxon>
    </lineage>
</organism>
<protein>
    <submittedName>
        <fullName evidence="1">Uncharacterized protein</fullName>
    </submittedName>
</protein>
<comment type="caution">
    <text evidence="1">The sequence shown here is derived from an EMBL/GenBank/DDBJ whole genome shotgun (WGS) entry which is preliminary data.</text>
</comment>